<dbReference type="InterPro" id="IPR020567">
    <property type="entry name" value="Nodulation_prot_NodA_CS"/>
</dbReference>
<evidence type="ECO:0000256" key="5">
    <source>
        <dbReference type="ARBA" id="ARBA00022490"/>
    </source>
</evidence>
<dbReference type="NCBIfam" id="TIGR04245">
    <property type="entry name" value="nodulat_NodA"/>
    <property type="match status" value="1"/>
</dbReference>
<accession>A0A090F0E1</accession>
<dbReference type="GO" id="GO:0016746">
    <property type="term" value="F:acyltransferase activity"/>
    <property type="evidence" value="ECO:0007669"/>
    <property type="project" value="UniProtKB-UniRule"/>
</dbReference>
<evidence type="ECO:0000256" key="2">
    <source>
        <dbReference type="ARBA" id="ARBA00010227"/>
    </source>
</evidence>
<dbReference type="GO" id="GO:0005829">
    <property type="term" value="C:cytosol"/>
    <property type="evidence" value="ECO:0007669"/>
    <property type="project" value="InterPro"/>
</dbReference>
<evidence type="ECO:0000256" key="3">
    <source>
        <dbReference type="ARBA" id="ARBA00014632"/>
    </source>
</evidence>
<keyword evidence="6 8" id="KW-0808">Transferase</keyword>
<dbReference type="InterPro" id="IPR003484">
    <property type="entry name" value="NodA"/>
</dbReference>
<keyword evidence="7 8" id="KW-0012">Acyltransferase</keyword>
<dbReference type="PROSITE" id="PS01349">
    <property type="entry name" value="NODA"/>
    <property type="match status" value="1"/>
</dbReference>
<dbReference type="EMBL" id="CCNB01000012">
    <property type="protein sequence ID" value="CDX35118.1"/>
    <property type="molecule type" value="Genomic_DNA"/>
</dbReference>
<dbReference type="NCBIfam" id="NF001974">
    <property type="entry name" value="PRK00756.1"/>
    <property type="match status" value="1"/>
</dbReference>
<dbReference type="EC" id="2.3.1.-" evidence="8"/>
<evidence type="ECO:0000256" key="6">
    <source>
        <dbReference type="ARBA" id="ARBA00022679"/>
    </source>
</evidence>
<organism evidence="9 10">
    <name type="scientific">Mesorhizobium plurifarium</name>
    <dbReference type="NCBI Taxonomy" id="69974"/>
    <lineage>
        <taxon>Bacteria</taxon>
        <taxon>Pseudomonadati</taxon>
        <taxon>Pseudomonadota</taxon>
        <taxon>Alphaproteobacteria</taxon>
        <taxon>Hyphomicrobiales</taxon>
        <taxon>Phyllobacteriaceae</taxon>
        <taxon>Mesorhizobium</taxon>
    </lineage>
</organism>
<dbReference type="Pfam" id="PF02474">
    <property type="entry name" value="NodA"/>
    <property type="match status" value="1"/>
</dbReference>
<evidence type="ECO:0000313" key="9">
    <source>
        <dbReference type="EMBL" id="CDX35118.1"/>
    </source>
</evidence>
<proteinExistence type="inferred from homology"/>
<dbReference type="HAMAP" id="MF_00084">
    <property type="entry name" value="NodA"/>
    <property type="match status" value="1"/>
</dbReference>
<reference evidence="9 10" key="1">
    <citation type="submission" date="2014-08" db="EMBL/GenBank/DDBJ databases">
        <authorList>
            <person name="Moulin Lionel"/>
        </authorList>
    </citation>
    <scope>NUCLEOTIDE SEQUENCE [LARGE SCALE GENOMIC DNA]</scope>
</reference>
<protein>
    <recommendedName>
        <fullName evidence="3 8">Nodulation protein A</fullName>
        <ecNumber evidence="8">2.3.1.-</ecNumber>
    </recommendedName>
</protein>
<name>A0A090F0E1_MESPL</name>
<gene>
    <name evidence="8 9" type="primary">nodA</name>
    <name evidence="9" type="ORF">MPLDJ20_20066</name>
</gene>
<evidence type="ECO:0000256" key="4">
    <source>
        <dbReference type="ARBA" id="ARBA00022458"/>
    </source>
</evidence>
<comment type="similarity">
    <text evidence="2 8">Belongs to the NodA family.</text>
</comment>
<sequence length="209" mass="23271">MRALGKYRKRSLCMRSQVRWRLCWENELQLSDHIELAEFFRRTYGPTGAFNAKPFEGSRSWAGARPEFRAIAYDSSGIAAHMGLLRRFIKIDGADLLVAELGLYGIRRDLEGLGISSSLRVVRPVLQELGVPFGFGTVRPALHKHVARLGRGGLLVVKSGIRVRSTLRDALLDKPPTRIDDALVVVLPVGRPISDWPAGEMIDRNGAEL</sequence>
<evidence type="ECO:0000256" key="7">
    <source>
        <dbReference type="ARBA" id="ARBA00023315"/>
    </source>
</evidence>
<evidence type="ECO:0000256" key="8">
    <source>
        <dbReference type="HAMAP-Rule" id="MF_00084"/>
    </source>
</evidence>
<dbReference type="AlphaFoldDB" id="A0A090F0E1"/>
<keyword evidence="5 8" id="KW-0963">Cytoplasm</keyword>
<comment type="function">
    <text evidence="8">N-acyltransferase required for nodulation. Acts in the production of a small, heat-stable compound (Nod) that stimulates mitosis in various plant protoplasts.</text>
</comment>
<keyword evidence="4 8" id="KW-0536">Nodulation</keyword>
<dbReference type="Proteomes" id="UP000046373">
    <property type="component" value="Unassembled WGS sequence"/>
</dbReference>
<evidence type="ECO:0000256" key="1">
    <source>
        <dbReference type="ARBA" id="ARBA00004496"/>
    </source>
</evidence>
<comment type="subcellular location">
    <subcellularLocation>
        <location evidence="1 8">Cytoplasm</location>
    </subcellularLocation>
</comment>
<dbReference type="Gene3D" id="3.40.630.30">
    <property type="match status" value="1"/>
</dbReference>
<evidence type="ECO:0000313" key="10">
    <source>
        <dbReference type="Proteomes" id="UP000046373"/>
    </source>
</evidence>